<comment type="caution">
    <text evidence="5">The sequence shown here is derived from an EMBL/GenBank/DDBJ whole genome shotgun (WGS) entry which is preliminary data.</text>
</comment>
<dbReference type="PANTHER" id="PTHR43081">
    <property type="entry name" value="ADENYLATE CYCLASE, TERMINAL-DIFFERENTIATION SPECIFIC-RELATED"/>
    <property type="match status" value="1"/>
</dbReference>
<dbReference type="EMBL" id="JAABNT010000011">
    <property type="protein sequence ID" value="NEK23909.1"/>
    <property type="molecule type" value="Genomic_DNA"/>
</dbReference>
<keyword evidence="3" id="KW-0812">Transmembrane</keyword>
<evidence type="ECO:0000313" key="5">
    <source>
        <dbReference type="EMBL" id="NEK23909.1"/>
    </source>
</evidence>
<dbReference type="Gene3D" id="3.40.50.10070">
    <property type="entry name" value="TolB, N-terminal domain"/>
    <property type="match status" value="2"/>
</dbReference>
<name>A0A6P0CCI1_9RHOB</name>
<accession>A0A6P0CCI1</accession>
<dbReference type="Pfam" id="PF00211">
    <property type="entry name" value="Guanylate_cyc"/>
    <property type="match status" value="1"/>
</dbReference>
<dbReference type="InterPro" id="IPR011990">
    <property type="entry name" value="TPR-like_helical_dom_sf"/>
</dbReference>
<dbReference type="GO" id="GO:0006171">
    <property type="term" value="P:cAMP biosynthetic process"/>
    <property type="evidence" value="ECO:0007669"/>
    <property type="project" value="TreeGrafter"/>
</dbReference>
<protein>
    <recommendedName>
        <fullName evidence="4">Guanylate cyclase domain-containing protein</fullName>
    </recommendedName>
</protein>
<dbReference type="InterPro" id="IPR029787">
    <property type="entry name" value="Nucleotide_cyclase"/>
</dbReference>
<dbReference type="Gene3D" id="1.25.40.10">
    <property type="entry name" value="Tetratricopeptide repeat domain"/>
    <property type="match status" value="2"/>
</dbReference>
<dbReference type="InterPro" id="IPR050697">
    <property type="entry name" value="Adenylyl/Guanylyl_Cyclase_3/4"/>
</dbReference>
<keyword evidence="6" id="KW-1185">Reference proteome</keyword>
<organism evidence="5 6">
    <name type="scientific">Sulfitobacter sediminilitoris</name>
    <dbReference type="NCBI Taxonomy" id="2698830"/>
    <lineage>
        <taxon>Bacteria</taxon>
        <taxon>Pseudomonadati</taxon>
        <taxon>Pseudomonadota</taxon>
        <taxon>Alphaproteobacteria</taxon>
        <taxon>Rhodobacterales</taxon>
        <taxon>Roseobacteraceae</taxon>
        <taxon>Sulfitobacter</taxon>
    </lineage>
</organism>
<keyword evidence="3" id="KW-0472">Membrane</keyword>
<keyword evidence="1" id="KW-0802">TPR repeat</keyword>
<reference evidence="5 6" key="1">
    <citation type="submission" date="2020-01" db="EMBL/GenBank/DDBJ databases">
        <title>Sulfitobacter sediminilitoris sp. nov., isolated from a tidal flat.</title>
        <authorList>
            <person name="Park S."/>
            <person name="Yoon J.-H."/>
        </authorList>
    </citation>
    <scope>NUCLEOTIDE SEQUENCE [LARGE SCALE GENOMIC DNA]</scope>
    <source>
        <strain evidence="5 6">JBTF-M27</strain>
    </source>
</reference>
<evidence type="ECO:0000313" key="6">
    <source>
        <dbReference type="Proteomes" id="UP000468591"/>
    </source>
</evidence>
<evidence type="ECO:0000256" key="2">
    <source>
        <dbReference type="SAM" id="MobiDB-lite"/>
    </source>
</evidence>
<evidence type="ECO:0000256" key="1">
    <source>
        <dbReference type="PROSITE-ProRule" id="PRU00339"/>
    </source>
</evidence>
<keyword evidence="3" id="KW-1133">Transmembrane helix</keyword>
<dbReference type="SUPFAM" id="SSF55073">
    <property type="entry name" value="Nucleotide cyclase"/>
    <property type="match status" value="1"/>
</dbReference>
<dbReference type="GO" id="GO:0004016">
    <property type="term" value="F:adenylate cyclase activity"/>
    <property type="evidence" value="ECO:0007669"/>
    <property type="project" value="UniProtKB-ARBA"/>
</dbReference>
<dbReference type="RefSeq" id="WP_164354839.1">
    <property type="nucleotide sequence ID" value="NZ_JAABNT010000011.1"/>
</dbReference>
<dbReference type="GO" id="GO:0035556">
    <property type="term" value="P:intracellular signal transduction"/>
    <property type="evidence" value="ECO:0007669"/>
    <property type="project" value="InterPro"/>
</dbReference>
<dbReference type="PROSITE" id="PS50125">
    <property type="entry name" value="GUANYLATE_CYCLASE_2"/>
    <property type="match status" value="1"/>
</dbReference>
<evidence type="ECO:0000259" key="4">
    <source>
        <dbReference type="PROSITE" id="PS50125"/>
    </source>
</evidence>
<feature type="domain" description="Guanylate cyclase" evidence="4">
    <location>
        <begin position="7"/>
        <end position="122"/>
    </location>
</feature>
<dbReference type="PANTHER" id="PTHR43081:SF19">
    <property type="entry name" value="PH-SENSITIVE ADENYLATE CYCLASE RV1264"/>
    <property type="match status" value="1"/>
</dbReference>
<evidence type="ECO:0000256" key="3">
    <source>
        <dbReference type="SAM" id="Phobius"/>
    </source>
</evidence>
<dbReference type="Gene3D" id="3.30.70.1230">
    <property type="entry name" value="Nucleotide cyclase"/>
    <property type="match status" value="1"/>
</dbReference>
<dbReference type="SUPFAM" id="SSF48452">
    <property type="entry name" value="TPR-like"/>
    <property type="match status" value="2"/>
</dbReference>
<dbReference type="CDD" id="cd07302">
    <property type="entry name" value="CHD"/>
    <property type="match status" value="1"/>
</dbReference>
<gene>
    <name evidence="5" type="ORF">GV827_16065</name>
</gene>
<feature type="region of interest" description="Disordered" evidence="2">
    <location>
        <begin position="613"/>
        <end position="634"/>
    </location>
</feature>
<sequence length="1152" mass="128791">MERRIAAVLAADMVGFSRLIERDEVGTLKRQKRHLQELIEPTITAKNGRIVKLTGDGLIAEFSSVVEAVQCAVSVQAEMAAREEDFTDDEKIQYRVAVHLGDVVFDDGDVYGDGVNVAARLEGLAAPGGVVVSGTAYDLLKANVDVAYKSLGEQQLKNIATPVRVYQVVEGVPIAPATRPSKRVPWVAAAVVVLAMLGGLFWWLQRPDFEPLNPEELAFALPDKPSLAVLPFENLSDRSDDQYMADGFVDTLITELMSLQDLVVIAKNSSFSFRDKQLLNSTIAEQLGVRYLLEGSFQHQGDNLRINARLMDAVEGKQVWSKRYDREANEFIALQDDLIKDLVLEIGGRAGGGIFKAERERVGQIPNDELAILELWEKAAEVFLRFKQDEYEVAGQLSNEMIARYPDHPRGYLSLAWYHLGKAWVGFPHDKSEVVERCSELADHAIGLAPNDYMAYMVRAYCSSRAGDAEAAKAWATRSFELNQNDILVQRDYARFVLTPRGEYEKSIEILERNLRLNPTQQANLNASLGELYIIVGRYEEAVEQLRKEAVRSKLTEARTAVALYLSGRIGDASDVVDDLRETSPDFTVDKFLASANWIPEEAQKRFAPALKASGLPERSKAEPEETLDPQPNKPSIAVLPFENLSGDPDQEYFADGMTDDLIVRLAKVDGLFVISRNTAFTYKGKSVRAKDLGRDLNVRYVIEGSVRREGSRVRINAQLVDAGSDSNVWAETFDRETAELFELQDEVTTEIAEALKLKLDASDLPRTAAEGPKDLEAYNLYLKGMSELRQRRPEAFARAKVFLDDALEIDPDYAEAHAALAFLYWESQQHGWLSHIGIENTTEAFLLVEHHLEMTRDRPTPVAHLVRSEWLSDMNRDSEGAISEARLAVKLDPSFAEAYVGLAGRLAFYGQSEEALRMTEKALRLDPVTPPDYHAIVGLAHIVAGNYEEAVIALEVAVKDGSSKNFPWVLLAAAYGHLGRLEDAEMALAAIERNNKRSGLPPFFANHIFQWATHDLAVRERIFEDLKNAGARYRDAMLVGGQAKRQLSGEEIQDLVISTTGKGVMVSPAGNQNDFTWTVDPDAKMNFHLFGQIFETQMAFFDDRACNERGCSYYFELTDSEAMKWGHRYVIEEQTGLLFYFTTKPLTEVQK</sequence>
<feature type="transmembrane region" description="Helical" evidence="3">
    <location>
        <begin position="184"/>
        <end position="204"/>
    </location>
</feature>
<feature type="repeat" description="TPR" evidence="1">
    <location>
        <begin position="897"/>
        <end position="930"/>
    </location>
</feature>
<dbReference type="InterPro" id="IPR019734">
    <property type="entry name" value="TPR_rpt"/>
</dbReference>
<proteinExistence type="predicted"/>
<dbReference type="InterPro" id="IPR001054">
    <property type="entry name" value="A/G_cyclase"/>
</dbReference>
<dbReference type="PROSITE" id="PS50005">
    <property type="entry name" value="TPR"/>
    <property type="match status" value="1"/>
</dbReference>
<dbReference type="AlphaFoldDB" id="A0A6P0CCI1"/>
<dbReference type="Proteomes" id="UP000468591">
    <property type="component" value="Unassembled WGS sequence"/>
</dbReference>